<dbReference type="InterPro" id="IPR017520">
    <property type="entry name" value="CHP03086"/>
</dbReference>
<gene>
    <name evidence="1" type="ORF">LZ495_32385</name>
</gene>
<dbReference type="NCBIfam" id="TIGR03086">
    <property type="entry name" value="TIGR03086 family metal-binding protein"/>
    <property type="match status" value="1"/>
</dbReference>
<dbReference type="Proteomes" id="UP001165378">
    <property type="component" value="Unassembled WGS sequence"/>
</dbReference>
<sequence length="194" mass="21068">MELLPHLTASAAEAARIARGVPAGPLTAATPCTDMDLKALVNHWVLYSGYGLEKRAQRQPLPEGWLTRDFTAEPDWAEAYAAQLDRALAAWSDPAAWEGDVEIGEGYSMPAATIAGMIIKEHLLHGWDVAKASGQEIRVPEDTAKVLYEIVDEHAELFREYKGFADPVVLPADASTFDRALALSGRDPSWTPAA</sequence>
<protein>
    <submittedName>
        <fullName evidence="1">TIGR03086 family metal-binding protein</fullName>
    </submittedName>
</protein>
<comment type="caution">
    <text evidence="1">The sequence shown here is derived from an EMBL/GenBank/DDBJ whole genome shotgun (WGS) entry which is preliminary data.</text>
</comment>
<dbReference type="RefSeq" id="WP_235056535.1">
    <property type="nucleotide sequence ID" value="NZ_JAKFHA010000027.1"/>
</dbReference>
<dbReference type="Gene3D" id="1.20.120.450">
    <property type="entry name" value="dinb family like domain"/>
    <property type="match status" value="1"/>
</dbReference>
<name>A0AA41Q6I7_9ACTN</name>
<proteinExistence type="predicted"/>
<dbReference type="SUPFAM" id="SSF109854">
    <property type="entry name" value="DinB/YfiT-like putative metalloenzymes"/>
    <property type="match status" value="1"/>
</dbReference>
<organism evidence="1 2">
    <name type="scientific">Yinghuangia soli</name>
    <dbReference type="NCBI Taxonomy" id="2908204"/>
    <lineage>
        <taxon>Bacteria</taxon>
        <taxon>Bacillati</taxon>
        <taxon>Actinomycetota</taxon>
        <taxon>Actinomycetes</taxon>
        <taxon>Kitasatosporales</taxon>
        <taxon>Streptomycetaceae</taxon>
        <taxon>Yinghuangia</taxon>
    </lineage>
</organism>
<accession>A0AA41Q6I7</accession>
<dbReference type="InterPro" id="IPR034660">
    <property type="entry name" value="DinB/YfiT-like"/>
</dbReference>
<evidence type="ECO:0000313" key="2">
    <source>
        <dbReference type="Proteomes" id="UP001165378"/>
    </source>
</evidence>
<dbReference type="AlphaFoldDB" id="A0AA41Q6I7"/>
<dbReference type="EMBL" id="JAKFHA010000027">
    <property type="protein sequence ID" value="MCF2531890.1"/>
    <property type="molecule type" value="Genomic_DNA"/>
</dbReference>
<reference evidence="1" key="1">
    <citation type="submission" date="2022-01" db="EMBL/GenBank/DDBJ databases">
        <title>Genome-Based Taxonomic Classification of the Phylum Actinobacteria.</title>
        <authorList>
            <person name="Gao Y."/>
        </authorList>
    </citation>
    <scope>NUCLEOTIDE SEQUENCE</scope>
    <source>
        <strain evidence="1">KLBMP 8922</strain>
    </source>
</reference>
<keyword evidence="2" id="KW-1185">Reference proteome</keyword>
<evidence type="ECO:0000313" key="1">
    <source>
        <dbReference type="EMBL" id="MCF2531890.1"/>
    </source>
</evidence>